<dbReference type="AlphaFoldDB" id="A0A5S4FFK0"/>
<evidence type="ECO:0000313" key="3">
    <source>
        <dbReference type="Proteomes" id="UP000306628"/>
    </source>
</evidence>
<evidence type="ECO:0000313" key="2">
    <source>
        <dbReference type="EMBL" id="TMR16973.1"/>
    </source>
</evidence>
<proteinExistence type="predicted"/>
<evidence type="ECO:0000256" key="1">
    <source>
        <dbReference type="SAM" id="SignalP"/>
    </source>
</evidence>
<organism evidence="2 3">
    <name type="scientific">Nonomuraea zeae</name>
    <dbReference type="NCBI Taxonomy" id="1642303"/>
    <lineage>
        <taxon>Bacteria</taxon>
        <taxon>Bacillati</taxon>
        <taxon>Actinomycetota</taxon>
        <taxon>Actinomycetes</taxon>
        <taxon>Streptosporangiales</taxon>
        <taxon>Streptosporangiaceae</taxon>
        <taxon>Nonomuraea</taxon>
    </lineage>
</organism>
<comment type="caution">
    <text evidence="2">The sequence shown here is derived from an EMBL/GenBank/DDBJ whole genome shotgun (WGS) entry which is preliminary data.</text>
</comment>
<dbReference type="EMBL" id="VCKX01000365">
    <property type="protein sequence ID" value="TMR16973.1"/>
    <property type="molecule type" value="Genomic_DNA"/>
</dbReference>
<keyword evidence="1" id="KW-0732">Signal</keyword>
<sequence length="140" mass="14715">MVALLVAVGVIGYSLFSDAQRDAAAYAANLRAAKDMGVPSGFTRDAERSTGTNQAQVTYAATAACSGRCPAQVLATMRWVQAQQGVASAQFADPDSSRCLPTADGCIITVAPSRMFHGPLIRHASVRVVEGRFLLRIDVG</sequence>
<reference evidence="2 3" key="1">
    <citation type="submission" date="2019-05" db="EMBL/GenBank/DDBJ databases">
        <title>Draft genome sequence of Nonomuraea zeae DSM 100528.</title>
        <authorList>
            <person name="Saricaoglu S."/>
            <person name="Isik K."/>
        </authorList>
    </citation>
    <scope>NUCLEOTIDE SEQUENCE [LARGE SCALE GENOMIC DNA]</scope>
    <source>
        <strain evidence="2 3">DSM 100528</strain>
    </source>
</reference>
<feature type="chain" id="PRO_5038905596" description="Flp pilus-assembly TadG-like N-terminal domain-containing protein" evidence="1">
    <location>
        <begin position="20"/>
        <end position="140"/>
    </location>
</feature>
<keyword evidence="3" id="KW-1185">Reference proteome</keyword>
<accession>A0A5S4FFK0</accession>
<feature type="signal peptide" evidence="1">
    <location>
        <begin position="1"/>
        <end position="19"/>
    </location>
</feature>
<gene>
    <name evidence="2" type="ORF">ETD85_54790</name>
</gene>
<name>A0A5S4FFK0_9ACTN</name>
<dbReference type="Proteomes" id="UP000306628">
    <property type="component" value="Unassembled WGS sequence"/>
</dbReference>
<protein>
    <recommendedName>
        <fullName evidence="4">Flp pilus-assembly TadG-like N-terminal domain-containing protein</fullName>
    </recommendedName>
</protein>
<evidence type="ECO:0008006" key="4">
    <source>
        <dbReference type="Google" id="ProtNLM"/>
    </source>
</evidence>